<name>A0A1E8PW42_9MYCO</name>
<reference evidence="1 2" key="1">
    <citation type="submission" date="2016-09" db="EMBL/GenBank/DDBJ databases">
        <title>genome sequence of Mycobacterium sp. 739 SCH.</title>
        <authorList>
            <person name="Greninger A.L."/>
            <person name="Qin X."/>
            <person name="Jerome K."/>
            <person name="Vora S."/>
            <person name="Quinn K."/>
        </authorList>
    </citation>
    <scope>NUCLEOTIDE SEQUENCE [LARGE SCALE GENOMIC DNA]</scope>
    <source>
        <strain evidence="1 2">SCH</strain>
    </source>
</reference>
<dbReference type="Proteomes" id="UP000178953">
    <property type="component" value="Unassembled WGS sequence"/>
</dbReference>
<dbReference type="SUPFAM" id="SSF56112">
    <property type="entry name" value="Protein kinase-like (PK-like)"/>
    <property type="match status" value="1"/>
</dbReference>
<dbReference type="AlphaFoldDB" id="A0A1E8PW42"/>
<evidence type="ECO:0000313" key="2">
    <source>
        <dbReference type="Proteomes" id="UP000178953"/>
    </source>
</evidence>
<organism evidence="1 2">
    <name type="scientific">Mycolicibacterium grossiae</name>
    <dbReference type="NCBI Taxonomy" id="1552759"/>
    <lineage>
        <taxon>Bacteria</taxon>
        <taxon>Bacillati</taxon>
        <taxon>Actinomycetota</taxon>
        <taxon>Actinomycetes</taxon>
        <taxon>Mycobacteriales</taxon>
        <taxon>Mycobacteriaceae</taxon>
        <taxon>Mycolicibacterium</taxon>
    </lineage>
</organism>
<accession>A0A1E8PW42</accession>
<gene>
    <name evidence="1" type="ORF">BEL07_28175</name>
</gene>
<evidence type="ECO:0008006" key="3">
    <source>
        <dbReference type="Google" id="ProtNLM"/>
    </source>
</evidence>
<sequence length="279" mass="30560">MVCVPHDRSKAVADLLAAWNLRPDGEAAHREHSVIVPVVTDDGAPAVLKVSDPDAASPHEHLVLRRWAGDGAARLLRAEPHRHAVLIERLGDHGLVDAWDVEACEVVAGLYARLHVPAMPQLPRLSDRVRDWVDDLAALPRNAPIPRRLVERSLAVGRAALADAATDAVVLHGDLHYGKVLAADREPWLAVGPRPFNGDPHLEIVPMLVHRFDELAGDTRGGLRRRFWALVDAAELSDERARDWAVFRMTCHAMTALRSAEPDAAWLTTCVAVAKAVQD</sequence>
<dbReference type="GO" id="GO:0019748">
    <property type="term" value="P:secondary metabolic process"/>
    <property type="evidence" value="ECO:0007669"/>
    <property type="project" value="InterPro"/>
</dbReference>
<dbReference type="Pfam" id="PF04655">
    <property type="entry name" value="APH_6_hur"/>
    <property type="match status" value="1"/>
</dbReference>
<dbReference type="InterPro" id="IPR006748">
    <property type="entry name" value="NH2Glyco/OHUrea_AB-resist_kin"/>
</dbReference>
<dbReference type="EMBL" id="MCHX01000128">
    <property type="protein sequence ID" value="OFJ50441.1"/>
    <property type="molecule type" value="Genomic_DNA"/>
</dbReference>
<dbReference type="InterPro" id="IPR011009">
    <property type="entry name" value="Kinase-like_dom_sf"/>
</dbReference>
<dbReference type="GO" id="GO:0016773">
    <property type="term" value="F:phosphotransferase activity, alcohol group as acceptor"/>
    <property type="evidence" value="ECO:0007669"/>
    <property type="project" value="InterPro"/>
</dbReference>
<proteinExistence type="predicted"/>
<comment type="caution">
    <text evidence="1">The sequence shown here is derived from an EMBL/GenBank/DDBJ whole genome shotgun (WGS) entry which is preliminary data.</text>
</comment>
<keyword evidence="2" id="KW-1185">Reference proteome</keyword>
<evidence type="ECO:0000313" key="1">
    <source>
        <dbReference type="EMBL" id="OFJ50441.1"/>
    </source>
</evidence>
<dbReference type="OrthoDB" id="3638028at2"/>
<protein>
    <recommendedName>
        <fullName evidence="3">Aminoglycoside resistance protein</fullName>
    </recommendedName>
</protein>